<organism evidence="1 2">
    <name type="scientific">Robertkochia marina</name>
    <dbReference type="NCBI Taxonomy" id="1227945"/>
    <lineage>
        <taxon>Bacteria</taxon>
        <taxon>Pseudomonadati</taxon>
        <taxon>Bacteroidota</taxon>
        <taxon>Flavobacteriia</taxon>
        <taxon>Flavobacteriales</taxon>
        <taxon>Flavobacteriaceae</taxon>
        <taxon>Robertkochia</taxon>
    </lineage>
</organism>
<dbReference type="Pfam" id="PF08282">
    <property type="entry name" value="Hydrolase_3"/>
    <property type="match status" value="1"/>
</dbReference>
<dbReference type="CDD" id="cd07516">
    <property type="entry name" value="HAD_Pase"/>
    <property type="match status" value="1"/>
</dbReference>
<dbReference type="InterPro" id="IPR023214">
    <property type="entry name" value="HAD_sf"/>
</dbReference>
<dbReference type="InterPro" id="IPR000150">
    <property type="entry name" value="Cof"/>
</dbReference>
<dbReference type="SFLD" id="SFLDG01140">
    <property type="entry name" value="C2.B:_Phosphomannomutase_and_P"/>
    <property type="match status" value="1"/>
</dbReference>
<dbReference type="PANTHER" id="PTHR10000">
    <property type="entry name" value="PHOSPHOSERINE PHOSPHATASE"/>
    <property type="match status" value="1"/>
</dbReference>
<dbReference type="GO" id="GO:0005829">
    <property type="term" value="C:cytosol"/>
    <property type="evidence" value="ECO:0007669"/>
    <property type="project" value="TreeGrafter"/>
</dbReference>
<comment type="caution">
    <text evidence="1">The sequence shown here is derived from an EMBL/GenBank/DDBJ whole genome shotgun (WGS) entry which is preliminary data.</text>
</comment>
<dbReference type="PROSITE" id="PS01228">
    <property type="entry name" value="COF_1"/>
    <property type="match status" value="1"/>
</dbReference>
<evidence type="ECO:0000313" key="1">
    <source>
        <dbReference type="EMBL" id="THD65656.1"/>
    </source>
</evidence>
<dbReference type="GO" id="GO:0000287">
    <property type="term" value="F:magnesium ion binding"/>
    <property type="evidence" value="ECO:0007669"/>
    <property type="project" value="TreeGrafter"/>
</dbReference>
<sequence>MNYKIIFSDIDGTLLNSDRTISEFTEAQIKKIKSQLPFILVSSRMPRQMTYFQDQLDDRGQSMIAYNGALVLHREQVIHSTEIPVETLDRLVGFNESASEPIHISLYHGDEWTVNAMDHWARREENNTRVTPEILSNKATLDKWEKEKKGAHKVMCMGDPEQIDRIVEFLGDTCTDTLHLYRSKDTYLEIADRRVSKLTGINLLLEAMGNDISLEQAIAFGDNYNDIEMIRAVGMGVAVANAREELKEVANKITTHHKEDGVGRFLQEISGQLS</sequence>
<accession>A0A4S3LWV1</accession>
<dbReference type="RefSeq" id="WP_136336940.1">
    <property type="nucleotide sequence ID" value="NZ_QXMP01000002.1"/>
</dbReference>
<reference evidence="1 2" key="1">
    <citation type="submission" date="2019-04" db="EMBL/GenBank/DDBJ databases">
        <title>Draft genome sequence of Robertkochia marina CC-AMO-30D.</title>
        <authorList>
            <person name="Hameed A."/>
            <person name="Lin S.-Y."/>
            <person name="Shahina M."/>
            <person name="Lai W.-A."/>
            <person name="Young C.-C."/>
        </authorList>
    </citation>
    <scope>NUCLEOTIDE SEQUENCE [LARGE SCALE GENOMIC DNA]</scope>
    <source>
        <strain evidence="1 2">CC-AMO-30D</strain>
    </source>
</reference>
<dbReference type="GO" id="GO:0016791">
    <property type="term" value="F:phosphatase activity"/>
    <property type="evidence" value="ECO:0007669"/>
    <property type="project" value="TreeGrafter"/>
</dbReference>
<evidence type="ECO:0000313" key="2">
    <source>
        <dbReference type="Proteomes" id="UP000305939"/>
    </source>
</evidence>
<dbReference type="AlphaFoldDB" id="A0A4S3LWV1"/>
<dbReference type="OrthoDB" id="9814970at2"/>
<dbReference type="InterPro" id="IPR036412">
    <property type="entry name" value="HAD-like_sf"/>
</dbReference>
<proteinExistence type="predicted"/>
<dbReference type="EMBL" id="SSMC01000004">
    <property type="protein sequence ID" value="THD65656.1"/>
    <property type="molecule type" value="Genomic_DNA"/>
</dbReference>
<dbReference type="SFLD" id="SFLDS00003">
    <property type="entry name" value="Haloacid_Dehalogenase"/>
    <property type="match status" value="1"/>
</dbReference>
<dbReference type="Gene3D" id="3.30.1240.10">
    <property type="match status" value="1"/>
</dbReference>
<protein>
    <submittedName>
        <fullName evidence="1">HAD family hydrolase</fullName>
    </submittedName>
</protein>
<gene>
    <name evidence="1" type="ORF">E7Z59_13770</name>
</gene>
<dbReference type="NCBIfam" id="TIGR01484">
    <property type="entry name" value="HAD-SF-IIB"/>
    <property type="match status" value="1"/>
</dbReference>
<keyword evidence="2" id="KW-1185">Reference proteome</keyword>
<keyword evidence="1" id="KW-0378">Hydrolase</keyword>
<dbReference type="InterPro" id="IPR006379">
    <property type="entry name" value="HAD-SF_hydro_IIB"/>
</dbReference>
<dbReference type="SUPFAM" id="SSF56784">
    <property type="entry name" value="HAD-like"/>
    <property type="match status" value="1"/>
</dbReference>
<name>A0A4S3LWV1_9FLAO</name>
<dbReference type="NCBIfam" id="TIGR00099">
    <property type="entry name" value="Cof-subfamily"/>
    <property type="match status" value="1"/>
</dbReference>
<dbReference type="PANTHER" id="PTHR10000:SF8">
    <property type="entry name" value="HAD SUPERFAMILY HYDROLASE-LIKE, TYPE 3"/>
    <property type="match status" value="1"/>
</dbReference>
<dbReference type="Gene3D" id="3.40.50.1000">
    <property type="entry name" value="HAD superfamily/HAD-like"/>
    <property type="match status" value="1"/>
</dbReference>
<dbReference type="Proteomes" id="UP000305939">
    <property type="component" value="Unassembled WGS sequence"/>
</dbReference>